<reference evidence="3 4" key="1">
    <citation type="submission" date="2019-03" db="EMBL/GenBank/DDBJ databases">
        <authorList>
            <person name="Gaulin E."/>
            <person name="Dumas B."/>
        </authorList>
    </citation>
    <scope>NUCLEOTIDE SEQUENCE [LARGE SCALE GENOMIC DNA]</scope>
    <source>
        <strain evidence="3">CBS 568.67</strain>
    </source>
</reference>
<evidence type="ECO:0000313" key="3">
    <source>
        <dbReference type="EMBL" id="VFT82864.1"/>
    </source>
</evidence>
<keyword evidence="4" id="KW-1185">Reference proteome</keyword>
<accession>A0A485KF48</accession>
<dbReference type="EMBL" id="VJMH01002226">
    <property type="protein sequence ID" value="KAF0709616.1"/>
    <property type="molecule type" value="Genomic_DNA"/>
</dbReference>
<name>A0A485KF48_9STRA</name>
<dbReference type="AlphaFoldDB" id="A0A485KF48"/>
<organism evidence="3 4">
    <name type="scientific">Aphanomyces stellatus</name>
    <dbReference type="NCBI Taxonomy" id="120398"/>
    <lineage>
        <taxon>Eukaryota</taxon>
        <taxon>Sar</taxon>
        <taxon>Stramenopiles</taxon>
        <taxon>Oomycota</taxon>
        <taxon>Saprolegniomycetes</taxon>
        <taxon>Saprolegniales</taxon>
        <taxon>Verrucalvaceae</taxon>
        <taxon>Aphanomyces</taxon>
    </lineage>
</organism>
<feature type="compositionally biased region" description="Polar residues" evidence="1">
    <location>
        <begin position="72"/>
        <end position="104"/>
    </location>
</feature>
<evidence type="ECO:0000256" key="1">
    <source>
        <dbReference type="SAM" id="MobiDB-lite"/>
    </source>
</evidence>
<gene>
    <name evidence="3" type="primary">Aste57867_5841</name>
    <name evidence="2" type="ORF">As57867_005827</name>
    <name evidence="3" type="ORF">ASTE57867_5841</name>
</gene>
<evidence type="ECO:0000313" key="2">
    <source>
        <dbReference type="EMBL" id="KAF0709616.1"/>
    </source>
</evidence>
<dbReference type="OrthoDB" id="96355at2759"/>
<dbReference type="Proteomes" id="UP000332933">
    <property type="component" value="Unassembled WGS sequence"/>
</dbReference>
<feature type="region of interest" description="Disordered" evidence="1">
    <location>
        <begin position="1"/>
        <end position="33"/>
    </location>
</feature>
<sequence>MTDRSSIHGFPPPLVNTSLGGTASASSSPAASKPWSFVQMNMSLLPIARPLPVYTSPSSSLLRKQATKSKPHTPNNNQTSEKATSTSISPRHQTGESTSQTTDGKLSLRERVLRKREEMNPSSPRRRPRHPPSEDSWEDASSIESGYDSDVNMLGIIVPCNTPLLSPALQSDDERAGVRVKRILEILDEDRCKEDTMHSSPRTAKRRCPST</sequence>
<dbReference type="EMBL" id="CAADRA010002228">
    <property type="protein sequence ID" value="VFT82864.1"/>
    <property type="molecule type" value="Genomic_DNA"/>
</dbReference>
<reference evidence="2" key="2">
    <citation type="submission" date="2019-06" db="EMBL/GenBank/DDBJ databases">
        <title>Genomics analysis of Aphanomyces spp. identifies a new class of oomycete effector associated with host adaptation.</title>
        <authorList>
            <person name="Gaulin E."/>
        </authorList>
    </citation>
    <scope>NUCLEOTIDE SEQUENCE</scope>
    <source>
        <strain evidence="2">CBS 578.67</strain>
    </source>
</reference>
<feature type="compositionally biased region" description="Low complexity" evidence="1">
    <location>
        <begin position="23"/>
        <end position="32"/>
    </location>
</feature>
<feature type="compositionally biased region" description="Basic and acidic residues" evidence="1">
    <location>
        <begin position="106"/>
        <end position="119"/>
    </location>
</feature>
<evidence type="ECO:0000313" key="4">
    <source>
        <dbReference type="Proteomes" id="UP000332933"/>
    </source>
</evidence>
<feature type="region of interest" description="Disordered" evidence="1">
    <location>
        <begin position="192"/>
        <end position="211"/>
    </location>
</feature>
<feature type="region of interest" description="Disordered" evidence="1">
    <location>
        <begin position="50"/>
        <end position="144"/>
    </location>
</feature>
<proteinExistence type="predicted"/>
<protein>
    <submittedName>
        <fullName evidence="3">Aste57867_5841 protein</fullName>
    </submittedName>
</protein>